<feature type="signal peptide" evidence="1">
    <location>
        <begin position="1"/>
        <end position="19"/>
    </location>
</feature>
<sequence>MNRLTYALAAGLVMTAALTGCGASGANTTCKDFRAQDSSKQTETITQVLKDKGESKPSPLKVSAYKLSAKGYCEIKSPDATLRGMSG</sequence>
<dbReference type="RefSeq" id="WP_306961753.1">
    <property type="nucleotide sequence ID" value="NZ_JAUSRG010000006.1"/>
</dbReference>
<comment type="caution">
    <text evidence="2">The sequence shown here is derived from an EMBL/GenBank/DDBJ whole genome shotgun (WGS) entry which is preliminary data.</text>
</comment>
<dbReference type="Proteomes" id="UP001230951">
    <property type="component" value="Unassembled WGS sequence"/>
</dbReference>
<keyword evidence="4" id="KW-1185">Reference proteome</keyword>
<keyword evidence="1" id="KW-0732">Signal</keyword>
<reference evidence="2 4" key="1">
    <citation type="submission" date="2023-07" db="EMBL/GenBank/DDBJ databases">
        <title>Sorghum-associated microbial communities from plants grown in Nebraska, USA.</title>
        <authorList>
            <person name="Schachtman D."/>
        </authorList>
    </citation>
    <scope>NUCLEOTIDE SEQUENCE</scope>
    <source>
        <strain evidence="2">DS1006</strain>
        <strain evidence="3 4">DS1016</strain>
    </source>
</reference>
<dbReference type="AlphaFoldDB" id="A0AAW8DD37"/>
<evidence type="ECO:0000313" key="4">
    <source>
        <dbReference type="Proteomes" id="UP001230951"/>
    </source>
</evidence>
<protein>
    <recommendedName>
        <fullName evidence="6">Lipoprotein</fullName>
    </recommendedName>
</protein>
<evidence type="ECO:0000313" key="3">
    <source>
        <dbReference type="EMBL" id="MDQ0178645.1"/>
    </source>
</evidence>
<evidence type="ECO:0000313" key="2">
    <source>
        <dbReference type="EMBL" id="MDP9905615.1"/>
    </source>
</evidence>
<evidence type="ECO:0008006" key="6">
    <source>
        <dbReference type="Google" id="ProtNLM"/>
    </source>
</evidence>
<evidence type="ECO:0000313" key="5">
    <source>
        <dbReference type="Proteomes" id="UP001242995"/>
    </source>
</evidence>
<proteinExistence type="predicted"/>
<dbReference type="EMBL" id="JAUSRG010000006">
    <property type="protein sequence ID" value="MDP9905615.1"/>
    <property type="molecule type" value="Genomic_DNA"/>
</dbReference>
<organism evidence="2 5">
    <name type="scientific">Arthrobacter bambusae</name>
    <dbReference type="NCBI Taxonomy" id="1338426"/>
    <lineage>
        <taxon>Bacteria</taxon>
        <taxon>Bacillati</taxon>
        <taxon>Actinomycetota</taxon>
        <taxon>Actinomycetes</taxon>
        <taxon>Micrococcales</taxon>
        <taxon>Micrococcaceae</taxon>
        <taxon>Arthrobacter</taxon>
    </lineage>
</organism>
<dbReference type="EMBL" id="JAUSTF010000001">
    <property type="protein sequence ID" value="MDQ0178645.1"/>
    <property type="molecule type" value="Genomic_DNA"/>
</dbReference>
<evidence type="ECO:0000256" key="1">
    <source>
        <dbReference type="SAM" id="SignalP"/>
    </source>
</evidence>
<accession>A0AAW8DD37</accession>
<feature type="chain" id="PRO_5043656196" description="Lipoprotein" evidence="1">
    <location>
        <begin position="20"/>
        <end position="87"/>
    </location>
</feature>
<dbReference type="Proteomes" id="UP001242995">
    <property type="component" value="Unassembled WGS sequence"/>
</dbReference>
<gene>
    <name evidence="2" type="ORF">J2S90_002586</name>
    <name evidence="3" type="ORF">J2S93_000052</name>
</gene>
<name>A0AAW8DD37_9MICC</name>
<dbReference type="PROSITE" id="PS51257">
    <property type="entry name" value="PROKAR_LIPOPROTEIN"/>
    <property type="match status" value="1"/>
</dbReference>